<dbReference type="SUPFAM" id="SSF63411">
    <property type="entry name" value="LuxS/MPP-like metallohydrolase"/>
    <property type="match status" value="2"/>
</dbReference>
<accession>A0A2M6W5Z7</accession>
<protein>
    <recommendedName>
        <fullName evidence="7">Peptidase M16</fullName>
    </recommendedName>
</protein>
<dbReference type="EMBL" id="PFBV01000004">
    <property type="protein sequence ID" value="PIT88211.1"/>
    <property type="molecule type" value="Genomic_DNA"/>
</dbReference>
<dbReference type="PANTHER" id="PTHR11851">
    <property type="entry name" value="METALLOPROTEASE"/>
    <property type="match status" value="1"/>
</dbReference>
<dbReference type="InterPro" id="IPR011765">
    <property type="entry name" value="Pept_M16_N"/>
</dbReference>
<name>A0A2M6W5Z7_9BACT</name>
<evidence type="ECO:0000259" key="4">
    <source>
        <dbReference type="Pfam" id="PF05193"/>
    </source>
</evidence>
<evidence type="ECO:0000313" key="6">
    <source>
        <dbReference type="Proteomes" id="UP000231426"/>
    </source>
</evidence>
<dbReference type="GO" id="GO:0004222">
    <property type="term" value="F:metalloendopeptidase activity"/>
    <property type="evidence" value="ECO:0007669"/>
    <property type="project" value="InterPro"/>
</dbReference>
<organism evidence="5 6">
    <name type="scientific">Candidatus Magasanikbacteria bacterium CG10_big_fil_rev_8_21_14_0_10_36_32</name>
    <dbReference type="NCBI Taxonomy" id="1974646"/>
    <lineage>
        <taxon>Bacteria</taxon>
        <taxon>Candidatus Magasanikiibacteriota</taxon>
    </lineage>
</organism>
<dbReference type="GO" id="GO:0046872">
    <property type="term" value="F:metal ion binding"/>
    <property type="evidence" value="ECO:0007669"/>
    <property type="project" value="InterPro"/>
</dbReference>
<evidence type="ECO:0000256" key="2">
    <source>
        <dbReference type="RuleBase" id="RU004447"/>
    </source>
</evidence>
<sequence>MYKISKLKNGIRLIVAPVSGTKATTVLAMFPVGSRYETKKISGASHFVEHLMFKGTERRPTSEHISRELDALGAEFNAFTSKDYTGYYIKIDGDKQEIAYDMLSDMIFHSKFDANEIKKEKGVIVEELRMYEDNPIMAVEQKFDTILFGNHPLGWDIGGSSKSVKGISRQELWNYYRRAYQPKQMILVVAGRVDKNKILAIKRLFGKELNTKISGKRFLDNDFVKYYRPKKKLPLMQRVWTEKRKIDQAHIILGFPGFKHKSADRYSAALLFYILGGGMSSRLFVEVREKRGLAYMIRAGINYFRDCGSVYIKAGLNPARLSEALKIILQELKKIVDQPVTTKELTEAKTNFAGRLALSLEDSSFQANWYADRMLFQGKIETYEETLKKINSVTLKQINNLSKKLFQPEEMRLAVISPLEKNKILKMLN</sequence>
<proteinExistence type="inferred from homology"/>
<feature type="domain" description="Peptidase M16 N-terminal" evidence="3">
    <location>
        <begin position="21"/>
        <end position="155"/>
    </location>
</feature>
<feature type="domain" description="Peptidase M16 C-terminal" evidence="4">
    <location>
        <begin position="167"/>
        <end position="351"/>
    </location>
</feature>
<evidence type="ECO:0000256" key="1">
    <source>
        <dbReference type="ARBA" id="ARBA00007261"/>
    </source>
</evidence>
<gene>
    <name evidence="5" type="ORF">COU29_02985</name>
</gene>
<comment type="similarity">
    <text evidence="1 2">Belongs to the peptidase M16 family.</text>
</comment>
<dbReference type="InterPro" id="IPR050361">
    <property type="entry name" value="MPP/UQCRC_Complex"/>
</dbReference>
<dbReference type="Gene3D" id="3.30.830.10">
    <property type="entry name" value="Metalloenzyme, LuxS/M16 peptidase-like"/>
    <property type="match status" value="2"/>
</dbReference>
<evidence type="ECO:0000259" key="3">
    <source>
        <dbReference type="Pfam" id="PF00675"/>
    </source>
</evidence>
<dbReference type="Proteomes" id="UP000231426">
    <property type="component" value="Unassembled WGS sequence"/>
</dbReference>
<dbReference type="PANTHER" id="PTHR11851:SF49">
    <property type="entry name" value="MITOCHONDRIAL-PROCESSING PEPTIDASE SUBUNIT ALPHA"/>
    <property type="match status" value="1"/>
</dbReference>
<dbReference type="InterPro" id="IPR007863">
    <property type="entry name" value="Peptidase_M16_C"/>
</dbReference>
<comment type="caution">
    <text evidence="5">The sequence shown here is derived from an EMBL/GenBank/DDBJ whole genome shotgun (WGS) entry which is preliminary data.</text>
</comment>
<dbReference type="InterPro" id="IPR011249">
    <property type="entry name" value="Metalloenz_LuxS/M16"/>
</dbReference>
<evidence type="ECO:0000313" key="5">
    <source>
        <dbReference type="EMBL" id="PIT88211.1"/>
    </source>
</evidence>
<reference evidence="6" key="1">
    <citation type="submission" date="2017-09" db="EMBL/GenBank/DDBJ databases">
        <title>Depth-based differentiation of microbial function through sediment-hosted aquifers and enrichment of novel symbionts in the deep terrestrial subsurface.</title>
        <authorList>
            <person name="Probst A.J."/>
            <person name="Ladd B."/>
            <person name="Jarett J.K."/>
            <person name="Geller-Mcgrath D.E."/>
            <person name="Sieber C.M.K."/>
            <person name="Emerson J.B."/>
            <person name="Anantharaman K."/>
            <person name="Thomas B.C."/>
            <person name="Malmstrom R."/>
            <person name="Stieglmeier M."/>
            <person name="Klingl A."/>
            <person name="Woyke T."/>
            <person name="Ryan C.M."/>
            <person name="Banfield J.F."/>
        </authorList>
    </citation>
    <scope>NUCLEOTIDE SEQUENCE [LARGE SCALE GENOMIC DNA]</scope>
</reference>
<dbReference type="Pfam" id="PF05193">
    <property type="entry name" value="Peptidase_M16_C"/>
    <property type="match status" value="1"/>
</dbReference>
<dbReference type="PROSITE" id="PS00143">
    <property type="entry name" value="INSULINASE"/>
    <property type="match status" value="1"/>
</dbReference>
<dbReference type="GO" id="GO:0006508">
    <property type="term" value="P:proteolysis"/>
    <property type="evidence" value="ECO:0007669"/>
    <property type="project" value="InterPro"/>
</dbReference>
<evidence type="ECO:0008006" key="7">
    <source>
        <dbReference type="Google" id="ProtNLM"/>
    </source>
</evidence>
<dbReference type="InterPro" id="IPR001431">
    <property type="entry name" value="Pept_M16_Zn_BS"/>
</dbReference>
<dbReference type="Pfam" id="PF00675">
    <property type="entry name" value="Peptidase_M16"/>
    <property type="match status" value="1"/>
</dbReference>
<dbReference type="AlphaFoldDB" id="A0A2M6W5Z7"/>